<accession>A0A1S2N1Q8</accession>
<dbReference type="InterPro" id="IPR002758">
    <property type="entry name" value="Cation_antiport_E"/>
</dbReference>
<keyword evidence="6 8" id="KW-0472">Membrane</keyword>
<evidence type="ECO:0000256" key="6">
    <source>
        <dbReference type="ARBA" id="ARBA00023136"/>
    </source>
</evidence>
<feature type="transmembrane region" description="Helical" evidence="8">
    <location>
        <begin position="15"/>
        <end position="34"/>
    </location>
</feature>
<evidence type="ECO:0000256" key="4">
    <source>
        <dbReference type="ARBA" id="ARBA00022692"/>
    </source>
</evidence>
<evidence type="ECO:0000256" key="7">
    <source>
        <dbReference type="SAM" id="MobiDB-lite"/>
    </source>
</evidence>
<evidence type="ECO:0000256" key="2">
    <source>
        <dbReference type="ARBA" id="ARBA00006228"/>
    </source>
</evidence>
<comment type="similarity">
    <text evidence="2">Belongs to the CPA3 antiporters (TC 2.A.63) subunit E family.</text>
</comment>
<keyword evidence="5 8" id="KW-1133">Transmembrane helix</keyword>
<evidence type="ECO:0000256" key="1">
    <source>
        <dbReference type="ARBA" id="ARBA00004651"/>
    </source>
</evidence>
<organism evidence="9 10">
    <name type="scientific">Rothia kristinae</name>
    <dbReference type="NCBI Taxonomy" id="37923"/>
    <lineage>
        <taxon>Bacteria</taxon>
        <taxon>Bacillati</taxon>
        <taxon>Actinomycetota</taxon>
        <taxon>Actinomycetes</taxon>
        <taxon>Micrococcales</taxon>
        <taxon>Micrococcaceae</taxon>
        <taxon>Rothia</taxon>
    </lineage>
</organism>
<dbReference type="Proteomes" id="UP000179540">
    <property type="component" value="Unassembled WGS sequence"/>
</dbReference>
<name>A0A1S2N1Q8_9MICC</name>
<dbReference type="RefSeq" id="WP_075514108.1">
    <property type="nucleotide sequence ID" value="NZ_MODZ01000002.1"/>
</dbReference>
<keyword evidence="3" id="KW-1003">Cell membrane</keyword>
<evidence type="ECO:0000256" key="5">
    <source>
        <dbReference type="ARBA" id="ARBA00022989"/>
    </source>
</evidence>
<keyword evidence="4 8" id="KW-0812">Transmembrane</keyword>
<evidence type="ECO:0000256" key="3">
    <source>
        <dbReference type="ARBA" id="ARBA00022475"/>
    </source>
</evidence>
<feature type="transmembrane region" description="Helical" evidence="8">
    <location>
        <begin position="77"/>
        <end position="96"/>
    </location>
</feature>
<dbReference type="GO" id="GO:0008324">
    <property type="term" value="F:monoatomic cation transmembrane transporter activity"/>
    <property type="evidence" value="ECO:0007669"/>
    <property type="project" value="InterPro"/>
</dbReference>
<comment type="subcellular location">
    <subcellularLocation>
        <location evidence="1">Cell membrane</location>
        <topology evidence="1">Multi-pass membrane protein</topology>
    </subcellularLocation>
</comment>
<evidence type="ECO:0000313" key="10">
    <source>
        <dbReference type="Proteomes" id="UP000179540"/>
    </source>
</evidence>
<feature type="region of interest" description="Disordered" evidence="7">
    <location>
        <begin position="191"/>
        <end position="227"/>
    </location>
</feature>
<proteinExistence type="inferred from homology"/>
<dbReference type="PANTHER" id="PTHR34584:SF1">
    <property type="entry name" value="NA(+)_H(+) ANTIPORTER SUBUNIT E1"/>
    <property type="match status" value="1"/>
</dbReference>
<dbReference type="NCBIfam" id="NF006521">
    <property type="entry name" value="PRK08965.1-5"/>
    <property type="match status" value="1"/>
</dbReference>
<feature type="compositionally biased region" description="Low complexity" evidence="7">
    <location>
        <begin position="210"/>
        <end position="220"/>
    </location>
</feature>
<gene>
    <name evidence="9" type="ORF">BK826_01855</name>
</gene>
<sequence>MNEPTGRLPTTRPSGAHLTEVVLILWLVVLWGALWQDYGIGNLVFGLVLAVLAVRVFKLPPVRSSGRFNALRALEFLAKFLWWVFLGSVQVLWLAVRPGPQPTNAVVSVRLRSTDDLIMTAVGQVVSLIPGSLVVEVDRRSATIYFHAIDVSTDEDVQRFRDRVYAVERLVVEVMGSREHLEVVRGRGHAEAEAHQYENTGAEQAVQRPEAASSSAGDAAGSEEERQ</sequence>
<reference evidence="9 10" key="1">
    <citation type="submission" date="2016-10" db="EMBL/GenBank/DDBJ databases">
        <title>Draft genome sequence of strain LCT isolated from the Shenzhou X spacecraft of China.</title>
        <authorList>
            <person name="Huang B."/>
        </authorList>
    </citation>
    <scope>NUCLEOTIDE SEQUENCE [LARGE SCALE GENOMIC DNA]</scope>
    <source>
        <strain evidence="9 10">LCT-H5</strain>
    </source>
</reference>
<evidence type="ECO:0000313" key="9">
    <source>
        <dbReference type="EMBL" id="OIJ36652.1"/>
    </source>
</evidence>
<dbReference type="AlphaFoldDB" id="A0A1S2N1Q8"/>
<dbReference type="Pfam" id="PF01899">
    <property type="entry name" value="MNHE"/>
    <property type="match status" value="1"/>
</dbReference>
<feature type="transmembrane region" description="Helical" evidence="8">
    <location>
        <begin position="116"/>
        <end position="135"/>
    </location>
</feature>
<feature type="transmembrane region" description="Helical" evidence="8">
    <location>
        <begin position="40"/>
        <end position="57"/>
    </location>
</feature>
<evidence type="ECO:0000256" key="8">
    <source>
        <dbReference type="SAM" id="Phobius"/>
    </source>
</evidence>
<dbReference type="PANTHER" id="PTHR34584">
    <property type="entry name" value="NA(+)/H(+) ANTIPORTER SUBUNIT E1"/>
    <property type="match status" value="1"/>
</dbReference>
<protein>
    <submittedName>
        <fullName evidence="9">Na+/H+ antiporter subunit E</fullName>
    </submittedName>
</protein>
<comment type="caution">
    <text evidence="9">The sequence shown here is derived from an EMBL/GenBank/DDBJ whole genome shotgun (WGS) entry which is preliminary data.</text>
</comment>
<dbReference type="OrthoDB" id="3556991at2"/>
<dbReference type="GO" id="GO:0005886">
    <property type="term" value="C:plasma membrane"/>
    <property type="evidence" value="ECO:0007669"/>
    <property type="project" value="UniProtKB-SubCell"/>
</dbReference>
<dbReference type="EMBL" id="MODZ01000002">
    <property type="protein sequence ID" value="OIJ36652.1"/>
    <property type="molecule type" value="Genomic_DNA"/>
</dbReference>